<dbReference type="InterPro" id="IPR011992">
    <property type="entry name" value="EF-hand-dom_pair"/>
</dbReference>
<reference evidence="3 4" key="2">
    <citation type="submission" date="2018-11" db="EMBL/GenBank/DDBJ databases">
        <authorList>
            <consortium name="Pathogen Informatics"/>
        </authorList>
    </citation>
    <scope>NUCLEOTIDE SEQUENCE [LARGE SCALE GENOMIC DNA]</scope>
</reference>
<gene>
    <name evidence="3" type="ORF">HNAJ_LOCUS4252</name>
</gene>
<keyword evidence="1" id="KW-0106">Calcium</keyword>
<evidence type="ECO:0000259" key="2">
    <source>
        <dbReference type="PROSITE" id="PS50222"/>
    </source>
</evidence>
<name>A0A0R3TB15_RODNA</name>
<dbReference type="WBParaSite" id="HNAJ_0000425401-mRNA-1">
    <property type="protein sequence ID" value="HNAJ_0000425401-mRNA-1"/>
    <property type="gene ID" value="HNAJ_0000425401"/>
</dbReference>
<dbReference type="Proteomes" id="UP000278807">
    <property type="component" value="Unassembled WGS sequence"/>
</dbReference>
<dbReference type="InterPro" id="IPR002048">
    <property type="entry name" value="EF_hand_dom"/>
</dbReference>
<keyword evidence="4" id="KW-1185">Reference proteome</keyword>
<dbReference type="Pfam" id="PF13499">
    <property type="entry name" value="EF-hand_7"/>
    <property type="match status" value="1"/>
</dbReference>
<dbReference type="GO" id="GO:0005509">
    <property type="term" value="F:calcium ion binding"/>
    <property type="evidence" value="ECO:0007669"/>
    <property type="project" value="InterPro"/>
</dbReference>
<dbReference type="InterPro" id="IPR018247">
    <property type="entry name" value="EF_Hand_1_Ca_BS"/>
</dbReference>
<dbReference type="PROSITE" id="PS50222">
    <property type="entry name" value="EF_HAND_2"/>
    <property type="match status" value="1"/>
</dbReference>
<evidence type="ECO:0000256" key="1">
    <source>
        <dbReference type="ARBA" id="ARBA00022837"/>
    </source>
</evidence>
<dbReference type="AlphaFoldDB" id="A0A0R3TB15"/>
<evidence type="ECO:0000313" key="4">
    <source>
        <dbReference type="Proteomes" id="UP000278807"/>
    </source>
</evidence>
<dbReference type="SUPFAM" id="SSF47473">
    <property type="entry name" value="EF-hand"/>
    <property type="match status" value="1"/>
</dbReference>
<protein>
    <submittedName>
        <fullName evidence="5">EF-hand domain-containing protein</fullName>
    </submittedName>
</protein>
<dbReference type="OrthoDB" id="120976at2759"/>
<dbReference type="PROSITE" id="PS00018">
    <property type="entry name" value="EF_HAND_1"/>
    <property type="match status" value="1"/>
</dbReference>
<proteinExistence type="predicted"/>
<dbReference type="Gene3D" id="1.10.238.10">
    <property type="entry name" value="EF-hand"/>
    <property type="match status" value="1"/>
</dbReference>
<organism evidence="5">
    <name type="scientific">Rodentolepis nana</name>
    <name type="common">Dwarf tapeworm</name>
    <name type="synonym">Hymenolepis nana</name>
    <dbReference type="NCBI Taxonomy" id="102285"/>
    <lineage>
        <taxon>Eukaryota</taxon>
        <taxon>Metazoa</taxon>
        <taxon>Spiralia</taxon>
        <taxon>Lophotrochozoa</taxon>
        <taxon>Platyhelminthes</taxon>
        <taxon>Cestoda</taxon>
        <taxon>Eucestoda</taxon>
        <taxon>Cyclophyllidea</taxon>
        <taxon>Hymenolepididae</taxon>
        <taxon>Rodentolepis</taxon>
    </lineage>
</organism>
<reference evidence="5" key="1">
    <citation type="submission" date="2017-02" db="UniProtKB">
        <authorList>
            <consortium name="WormBaseParasite"/>
        </authorList>
    </citation>
    <scope>IDENTIFICATION</scope>
</reference>
<evidence type="ECO:0000313" key="3">
    <source>
        <dbReference type="EMBL" id="VDO00112.1"/>
    </source>
</evidence>
<sequence>MSGEDVIDCLVAELDKDKSGTVSAKELMEGLGDLGVDVDTVKAFIKDHDKNGDGQLDANEIKQFFKNLL</sequence>
<dbReference type="SMART" id="SM00054">
    <property type="entry name" value="EFh"/>
    <property type="match status" value="2"/>
</dbReference>
<accession>A0A0R3TB15</accession>
<evidence type="ECO:0000313" key="5">
    <source>
        <dbReference type="WBParaSite" id="HNAJ_0000425401-mRNA-1"/>
    </source>
</evidence>
<feature type="domain" description="EF-hand" evidence="2">
    <location>
        <begin position="36"/>
        <end position="69"/>
    </location>
</feature>
<dbReference type="EMBL" id="UZAE01002867">
    <property type="protein sequence ID" value="VDO00112.1"/>
    <property type="molecule type" value="Genomic_DNA"/>
</dbReference>